<gene>
    <name evidence="2" type="ORF">OC842_003442</name>
</gene>
<evidence type="ECO:0000313" key="2">
    <source>
        <dbReference type="EMBL" id="KAK0531980.1"/>
    </source>
</evidence>
<accession>A0AAN6GCU1</accession>
<proteinExistence type="predicted"/>
<feature type="compositionally biased region" description="Low complexity" evidence="1">
    <location>
        <begin position="99"/>
        <end position="117"/>
    </location>
</feature>
<feature type="region of interest" description="Disordered" evidence="1">
    <location>
        <begin position="93"/>
        <end position="151"/>
    </location>
</feature>
<protein>
    <submittedName>
        <fullName evidence="2">Uncharacterized protein</fullName>
    </submittedName>
</protein>
<feature type="compositionally biased region" description="Basic and acidic residues" evidence="1">
    <location>
        <begin position="122"/>
        <end position="132"/>
    </location>
</feature>
<reference evidence="2" key="1">
    <citation type="journal article" date="2023" name="PhytoFront">
        <title>Draft Genome Resources of Seven Strains of Tilletia horrida, Causal Agent of Kernel Smut of Rice.</title>
        <authorList>
            <person name="Khanal S."/>
            <person name="Antony Babu S."/>
            <person name="Zhou X.G."/>
        </authorList>
    </citation>
    <scope>NUCLEOTIDE SEQUENCE</scope>
    <source>
        <strain evidence="2">TX3</strain>
    </source>
</reference>
<evidence type="ECO:0000313" key="3">
    <source>
        <dbReference type="Proteomes" id="UP001176521"/>
    </source>
</evidence>
<name>A0AAN6GCU1_9BASI</name>
<dbReference type="EMBL" id="JAPDMQ010000171">
    <property type="protein sequence ID" value="KAK0531980.1"/>
    <property type="molecule type" value="Genomic_DNA"/>
</dbReference>
<comment type="caution">
    <text evidence="2">The sequence shown here is derived from an EMBL/GenBank/DDBJ whole genome shotgun (WGS) entry which is preliminary data.</text>
</comment>
<organism evidence="2 3">
    <name type="scientific">Tilletia horrida</name>
    <dbReference type="NCBI Taxonomy" id="155126"/>
    <lineage>
        <taxon>Eukaryota</taxon>
        <taxon>Fungi</taxon>
        <taxon>Dikarya</taxon>
        <taxon>Basidiomycota</taxon>
        <taxon>Ustilaginomycotina</taxon>
        <taxon>Exobasidiomycetes</taxon>
        <taxon>Tilletiales</taxon>
        <taxon>Tilletiaceae</taxon>
        <taxon>Tilletia</taxon>
    </lineage>
</organism>
<dbReference type="AlphaFoldDB" id="A0AAN6GCU1"/>
<sequence>MALPLQPTSYGAAHTARDLRPSDEMGFNAVLVVRGLLAPRGDTHKVSKQSQKVVDHSQAGLDLLNKHKDEQKLPKEVWGQLATHLAETKKALHKVVGAPATHGPGSSGTTSSAASKPQYDGKVSKLPKDAPPHRNGKPSSGGEAGSSGRHR</sequence>
<evidence type="ECO:0000256" key="1">
    <source>
        <dbReference type="SAM" id="MobiDB-lite"/>
    </source>
</evidence>
<dbReference type="Proteomes" id="UP001176521">
    <property type="component" value="Unassembled WGS sequence"/>
</dbReference>
<keyword evidence="3" id="KW-1185">Reference proteome</keyword>